<evidence type="ECO:0000256" key="6">
    <source>
        <dbReference type="ARBA" id="ARBA00023002"/>
    </source>
</evidence>
<dbReference type="GO" id="GO:0046872">
    <property type="term" value="F:metal ion binding"/>
    <property type="evidence" value="ECO:0007669"/>
    <property type="project" value="UniProtKB-KW"/>
</dbReference>
<evidence type="ECO:0000256" key="4">
    <source>
        <dbReference type="ARBA" id="ARBA00022842"/>
    </source>
</evidence>
<reference evidence="10" key="1">
    <citation type="journal article" date="2014" name="Int. J. Syst. Evol. Microbiol.">
        <title>Complete genome sequence of Corynebacterium casei LMG S-19264T (=DSM 44701T), isolated from a smear-ripened cheese.</title>
        <authorList>
            <consortium name="US DOE Joint Genome Institute (JGI-PGF)"/>
            <person name="Walter F."/>
            <person name="Albersmeier A."/>
            <person name="Kalinowski J."/>
            <person name="Ruckert C."/>
        </authorList>
    </citation>
    <scope>NUCLEOTIDE SEQUENCE</scope>
    <source>
        <strain evidence="10">KCTC 23224</strain>
    </source>
</reference>
<evidence type="ECO:0000313" key="11">
    <source>
        <dbReference type="Proteomes" id="UP000642809"/>
    </source>
</evidence>
<dbReference type="Pfam" id="PF13532">
    <property type="entry name" value="2OG-FeII_Oxy_2"/>
    <property type="match status" value="1"/>
</dbReference>
<name>A0A8J3G466_9BACT</name>
<keyword evidence="11" id="KW-1185">Reference proteome</keyword>
<evidence type="ECO:0000256" key="8">
    <source>
        <dbReference type="ARBA" id="ARBA00023204"/>
    </source>
</evidence>
<dbReference type="EMBL" id="BMYF01000001">
    <property type="protein sequence ID" value="GHB25290.1"/>
    <property type="molecule type" value="Genomic_DNA"/>
</dbReference>
<comment type="caution">
    <text evidence="10">The sequence shown here is derived from an EMBL/GenBank/DDBJ whole genome shotgun (WGS) entry which is preliminary data.</text>
</comment>
<reference evidence="10" key="2">
    <citation type="submission" date="2020-09" db="EMBL/GenBank/DDBJ databases">
        <authorList>
            <person name="Sun Q."/>
            <person name="Kim S."/>
        </authorList>
    </citation>
    <scope>NUCLEOTIDE SEQUENCE</scope>
    <source>
        <strain evidence="10">KCTC 23224</strain>
    </source>
</reference>
<accession>A0A8J3G466</accession>
<keyword evidence="2" id="KW-0479">Metal-binding</keyword>
<keyword evidence="4" id="KW-0460">Magnesium</keyword>
<dbReference type="PANTHER" id="PTHR31212:SF4">
    <property type="entry name" value="ALPHA-KETOGLUTARATE-DEPENDENT DIOXYGENASE ALKB HOMOLOG 3"/>
    <property type="match status" value="1"/>
</dbReference>
<evidence type="ECO:0000313" key="10">
    <source>
        <dbReference type="EMBL" id="GHB25290.1"/>
    </source>
</evidence>
<dbReference type="AlphaFoldDB" id="A0A8J3G466"/>
<dbReference type="GO" id="GO:0051213">
    <property type="term" value="F:dioxygenase activity"/>
    <property type="evidence" value="ECO:0007669"/>
    <property type="project" value="UniProtKB-KW"/>
</dbReference>
<dbReference type="GO" id="GO:0016787">
    <property type="term" value="F:hydrolase activity"/>
    <property type="evidence" value="ECO:0007669"/>
    <property type="project" value="UniProtKB-ARBA"/>
</dbReference>
<evidence type="ECO:0000256" key="7">
    <source>
        <dbReference type="ARBA" id="ARBA00023004"/>
    </source>
</evidence>
<dbReference type="FunFam" id="2.60.120.590:FF:000004">
    <property type="entry name" value="DNA oxidative demethylase ALKBH2"/>
    <property type="match status" value="1"/>
</dbReference>
<dbReference type="GO" id="GO:0016705">
    <property type="term" value="F:oxidoreductase activity, acting on paired donors, with incorporation or reduction of molecular oxygen"/>
    <property type="evidence" value="ECO:0007669"/>
    <property type="project" value="UniProtKB-ARBA"/>
</dbReference>
<dbReference type="GO" id="GO:0032451">
    <property type="term" value="F:demethylase activity"/>
    <property type="evidence" value="ECO:0007669"/>
    <property type="project" value="UniProtKB-ARBA"/>
</dbReference>
<dbReference type="Proteomes" id="UP000642809">
    <property type="component" value="Unassembled WGS sequence"/>
</dbReference>
<dbReference type="GO" id="GO:0140097">
    <property type="term" value="F:catalytic activity, acting on DNA"/>
    <property type="evidence" value="ECO:0007669"/>
    <property type="project" value="UniProtKB-ARBA"/>
</dbReference>
<evidence type="ECO:0000256" key="5">
    <source>
        <dbReference type="ARBA" id="ARBA00022964"/>
    </source>
</evidence>
<dbReference type="InterPro" id="IPR032854">
    <property type="entry name" value="ALKBH3"/>
</dbReference>
<comment type="cofactor">
    <cofactor evidence="1">
        <name>Fe(2+)</name>
        <dbReference type="ChEBI" id="CHEBI:29033"/>
    </cofactor>
</comment>
<dbReference type="Gene3D" id="2.60.120.590">
    <property type="entry name" value="Alpha-ketoglutarate-dependent dioxygenase AlkB-like"/>
    <property type="match status" value="1"/>
</dbReference>
<dbReference type="GO" id="GO:0006307">
    <property type="term" value="P:DNA alkylation repair"/>
    <property type="evidence" value="ECO:0007669"/>
    <property type="project" value="InterPro"/>
</dbReference>
<gene>
    <name evidence="10" type="ORF">GCM10008106_02570</name>
</gene>
<dbReference type="SUPFAM" id="SSF51197">
    <property type="entry name" value="Clavaminate synthase-like"/>
    <property type="match status" value="1"/>
</dbReference>
<keyword evidence="6" id="KW-0560">Oxidoreductase</keyword>
<evidence type="ECO:0000256" key="2">
    <source>
        <dbReference type="ARBA" id="ARBA00022723"/>
    </source>
</evidence>
<organism evidence="10 11">
    <name type="scientific">Mongoliitalea lutea</name>
    <dbReference type="NCBI Taxonomy" id="849756"/>
    <lineage>
        <taxon>Bacteria</taxon>
        <taxon>Pseudomonadati</taxon>
        <taxon>Bacteroidota</taxon>
        <taxon>Cytophagia</taxon>
        <taxon>Cytophagales</taxon>
        <taxon>Cyclobacteriaceae</taxon>
        <taxon>Mongoliitalea</taxon>
    </lineage>
</organism>
<keyword evidence="7" id="KW-0408">Iron</keyword>
<sequence length="201" mass="23459">MQLFHASSQENLLPSQGEAYYYHEFFTGDQSAHFWEKLLNEIAWKQEPIWMFGKQVMQPRLTALYGDPTKPYGYSGIEMTPFAWTDFLIDIKAAVEKEAQEEFTHVLLNYYRNGADSMGWHRDNEKVLGVNPTIASVSFGSTRAFQLRHYENKQLKKSVELENGSLLLMKGECQHFWEHQIPKTKKVLGGRINLTFRKLLY</sequence>
<evidence type="ECO:0000256" key="3">
    <source>
        <dbReference type="ARBA" id="ARBA00022763"/>
    </source>
</evidence>
<protein>
    <submittedName>
        <fullName evidence="10">Alkylated DNA repair protein</fullName>
    </submittedName>
</protein>
<dbReference type="InterPro" id="IPR027450">
    <property type="entry name" value="AlkB-like"/>
</dbReference>
<feature type="domain" description="Fe2OG dioxygenase" evidence="9">
    <location>
        <begin position="102"/>
        <end position="200"/>
    </location>
</feature>
<dbReference type="PROSITE" id="PS51471">
    <property type="entry name" value="FE2OG_OXY"/>
    <property type="match status" value="1"/>
</dbReference>
<dbReference type="InterPro" id="IPR037151">
    <property type="entry name" value="AlkB-like_sf"/>
</dbReference>
<evidence type="ECO:0000259" key="9">
    <source>
        <dbReference type="PROSITE" id="PS51471"/>
    </source>
</evidence>
<dbReference type="RefSeq" id="WP_189578596.1">
    <property type="nucleotide sequence ID" value="NZ_BMYF01000001.1"/>
</dbReference>
<keyword evidence="3" id="KW-0227">DNA damage</keyword>
<dbReference type="InterPro" id="IPR005123">
    <property type="entry name" value="Oxoglu/Fe-dep_dioxygenase_dom"/>
</dbReference>
<dbReference type="PANTHER" id="PTHR31212">
    <property type="entry name" value="ALPHA-KETOGLUTARATE-DEPENDENT DIOXYGENASE ALKB HOMOLOG 3"/>
    <property type="match status" value="1"/>
</dbReference>
<evidence type="ECO:0000256" key="1">
    <source>
        <dbReference type="ARBA" id="ARBA00001954"/>
    </source>
</evidence>
<keyword evidence="8" id="KW-0234">DNA repair</keyword>
<keyword evidence="5" id="KW-0223">Dioxygenase</keyword>
<proteinExistence type="predicted"/>